<dbReference type="PRINTS" id="PR01398">
    <property type="entry name" value="ISCHRISMTASE"/>
</dbReference>
<dbReference type="EMBL" id="JBHMCF010000014">
    <property type="protein sequence ID" value="MFB9471634.1"/>
    <property type="molecule type" value="Genomic_DNA"/>
</dbReference>
<keyword evidence="5" id="KW-1185">Reference proteome</keyword>
<dbReference type="InterPro" id="IPR016291">
    <property type="entry name" value="Isochorismatase"/>
</dbReference>
<evidence type="ECO:0000313" key="5">
    <source>
        <dbReference type="Proteomes" id="UP001589568"/>
    </source>
</evidence>
<proteinExistence type="predicted"/>
<accession>A0ABV5NMV8</accession>
<evidence type="ECO:0000259" key="3">
    <source>
        <dbReference type="Pfam" id="PF00857"/>
    </source>
</evidence>
<dbReference type="Pfam" id="PF00857">
    <property type="entry name" value="Isochorismatase"/>
    <property type="match status" value="1"/>
</dbReference>
<protein>
    <submittedName>
        <fullName evidence="4">Isochorismatase family protein</fullName>
    </submittedName>
</protein>
<dbReference type="RefSeq" id="WP_364385641.1">
    <property type="nucleotide sequence ID" value="NZ_JBHMCF010000014.1"/>
</dbReference>
<dbReference type="SUPFAM" id="SSF52499">
    <property type="entry name" value="Isochorismatase-like hydrolases"/>
    <property type="match status" value="1"/>
</dbReference>
<dbReference type="PANTHER" id="PTHR43540:SF3">
    <property type="entry name" value="ENTEROBACTIN SYNTHASE COMPONENT B"/>
    <property type="match status" value="1"/>
</dbReference>
<reference evidence="4 5" key="1">
    <citation type="submission" date="2024-09" db="EMBL/GenBank/DDBJ databases">
        <authorList>
            <person name="Sun Q."/>
            <person name="Mori K."/>
        </authorList>
    </citation>
    <scope>NUCLEOTIDE SEQUENCE [LARGE SCALE GENOMIC DNA]</scope>
    <source>
        <strain evidence="4 5">JCM 3324</strain>
    </source>
</reference>
<dbReference type="Proteomes" id="UP001589568">
    <property type="component" value="Unassembled WGS sequence"/>
</dbReference>
<organism evidence="4 5">
    <name type="scientific">Nonomuraea salmonea</name>
    <dbReference type="NCBI Taxonomy" id="46181"/>
    <lineage>
        <taxon>Bacteria</taxon>
        <taxon>Bacillati</taxon>
        <taxon>Actinomycetota</taxon>
        <taxon>Actinomycetes</taxon>
        <taxon>Streptosporangiales</taxon>
        <taxon>Streptosporangiaceae</taxon>
        <taxon>Nonomuraea</taxon>
    </lineage>
</organism>
<name>A0ABV5NMV8_9ACTN</name>
<gene>
    <name evidence="4" type="ORF">ACFFR3_19095</name>
</gene>
<dbReference type="PANTHER" id="PTHR43540">
    <property type="entry name" value="PEROXYUREIDOACRYLATE/UREIDOACRYLATE AMIDOHYDROLASE-RELATED"/>
    <property type="match status" value="1"/>
</dbReference>
<evidence type="ECO:0000256" key="1">
    <source>
        <dbReference type="ARBA" id="ARBA00022801"/>
    </source>
</evidence>
<sequence>MSFLPAVPSYPLPHLPADAFPDWSLDPRRTALLIHDMQNYYLRPFAPAASPLADLLANAAALRETCVEANIPVLYSVQPGGQDPDERGLLTDRWGNGPGPDPADTDLPPVLIPNPSDRVIIKSRYSAFHNTNLDEALTHLDCDQLLICGVYAHIGVLATVLDAFMRDIQPFVIGDAIADLSAHHHAMALNYVASCCGRVVSTSQVKGALGTRTVPTS</sequence>
<evidence type="ECO:0000256" key="2">
    <source>
        <dbReference type="SAM" id="MobiDB-lite"/>
    </source>
</evidence>
<dbReference type="InterPro" id="IPR036380">
    <property type="entry name" value="Isochorismatase-like_sf"/>
</dbReference>
<feature type="region of interest" description="Disordered" evidence="2">
    <location>
        <begin position="79"/>
        <end position="108"/>
    </location>
</feature>
<comment type="caution">
    <text evidence="4">The sequence shown here is derived from an EMBL/GenBank/DDBJ whole genome shotgun (WGS) entry which is preliminary data.</text>
</comment>
<keyword evidence="1" id="KW-0378">Hydrolase</keyword>
<feature type="domain" description="Isochorismatase-like" evidence="3">
    <location>
        <begin position="30"/>
        <end position="203"/>
    </location>
</feature>
<dbReference type="InterPro" id="IPR000868">
    <property type="entry name" value="Isochorismatase-like_dom"/>
</dbReference>
<evidence type="ECO:0000313" key="4">
    <source>
        <dbReference type="EMBL" id="MFB9471634.1"/>
    </source>
</evidence>
<dbReference type="Gene3D" id="3.40.50.850">
    <property type="entry name" value="Isochorismatase-like"/>
    <property type="match status" value="1"/>
</dbReference>
<dbReference type="InterPro" id="IPR050272">
    <property type="entry name" value="Isochorismatase-like_hydrls"/>
</dbReference>